<dbReference type="PANTHER" id="PTHR45128:SF2">
    <property type="entry name" value="METHYLTRANSFERASE DOMAIN-CONTAINING PROTEIN"/>
    <property type="match status" value="1"/>
</dbReference>
<dbReference type="GO" id="GO:0008168">
    <property type="term" value="F:methyltransferase activity"/>
    <property type="evidence" value="ECO:0007669"/>
    <property type="project" value="UniProtKB-KW"/>
</dbReference>
<dbReference type="PANTHER" id="PTHR45128">
    <property type="entry name" value="METHYLTRANSFERASE TYPE 11"/>
    <property type="match status" value="1"/>
</dbReference>
<dbReference type="GO" id="GO:0032259">
    <property type="term" value="P:methylation"/>
    <property type="evidence" value="ECO:0007669"/>
    <property type="project" value="UniProtKB-KW"/>
</dbReference>
<keyword evidence="3" id="KW-0808">Transferase</keyword>
<organism evidence="3 4">
    <name type="scientific">Luteolibacter soli</name>
    <dbReference type="NCBI Taxonomy" id="3135280"/>
    <lineage>
        <taxon>Bacteria</taxon>
        <taxon>Pseudomonadati</taxon>
        <taxon>Verrucomicrobiota</taxon>
        <taxon>Verrucomicrobiia</taxon>
        <taxon>Verrucomicrobiales</taxon>
        <taxon>Verrucomicrobiaceae</taxon>
        <taxon>Luteolibacter</taxon>
    </lineage>
</organism>
<dbReference type="Gene3D" id="1.10.10.10">
    <property type="entry name" value="Winged helix-like DNA-binding domain superfamily/Winged helix DNA-binding domain"/>
    <property type="match status" value="1"/>
</dbReference>
<reference evidence="3 4" key="1">
    <citation type="submission" date="2024-04" db="EMBL/GenBank/DDBJ databases">
        <title>Luteolibacter sp. isolated from soil.</title>
        <authorList>
            <person name="An J."/>
        </authorList>
    </citation>
    <scope>NUCLEOTIDE SEQUENCE [LARGE SCALE GENOMIC DNA]</scope>
    <source>
        <strain evidence="3 4">Y139</strain>
    </source>
</reference>
<accession>A0ABU9AXN1</accession>
<name>A0ABU9AXN1_9BACT</name>
<dbReference type="InterPro" id="IPR036388">
    <property type="entry name" value="WH-like_DNA-bd_sf"/>
</dbReference>
<evidence type="ECO:0000313" key="4">
    <source>
        <dbReference type="Proteomes" id="UP001371305"/>
    </source>
</evidence>
<feature type="domain" description="S-adenosylmethionine-dependent methyltransferase Rv2258c-like winged HTH" evidence="2">
    <location>
        <begin position="36"/>
        <end position="106"/>
    </location>
</feature>
<dbReference type="Pfam" id="PF21320">
    <property type="entry name" value="WHD_Rv2258c"/>
    <property type="match status" value="1"/>
</dbReference>
<comment type="caution">
    <text evidence="3">The sequence shown here is derived from an EMBL/GenBank/DDBJ whole genome shotgun (WGS) entry which is preliminary data.</text>
</comment>
<dbReference type="EC" id="2.1.-.-" evidence="3"/>
<dbReference type="Proteomes" id="UP001371305">
    <property type="component" value="Unassembled WGS sequence"/>
</dbReference>
<keyword evidence="3" id="KW-0489">Methyltransferase</keyword>
<evidence type="ECO:0000313" key="3">
    <source>
        <dbReference type="EMBL" id="MEK7952510.1"/>
    </source>
</evidence>
<dbReference type="EMBL" id="JBBUKT010000007">
    <property type="protein sequence ID" value="MEK7952510.1"/>
    <property type="molecule type" value="Genomic_DNA"/>
</dbReference>
<dbReference type="Gene3D" id="3.40.50.150">
    <property type="entry name" value="Vaccinia Virus protein VP39"/>
    <property type="match status" value="1"/>
</dbReference>
<dbReference type="CDD" id="cd02440">
    <property type="entry name" value="AdoMet_MTases"/>
    <property type="match status" value="1"/>
</dbReference>
<dbReference type="InterPro" id="IPR036390">
    <property type="entry name" value="WH_DNA-bd_sf"/>
</dbReference>
<sequence>MKTAPLFRPANPAPPQPDALNAMMGKVITDLGAAANGALVILGDRLGLYRALAEAGPSTSAELASRSGLDERYVREWLATQAASGYVEYDATGEKFSMTSEQSAVFADPDSPVAMAGGFYSVSALYHDEPLVTDAFRTGAGVPWSDHHNCLFCGTERFFRPGYVANLVDHWIPALDGVQEKLRAGAKVADIGCGHGVSTIVMAKAFPNSQFTGFDMHGASIDAARQHAADEGVSNVRFEVAAAKTFPGKDYDFVTVFDALHDMGDPAGMAAHVLECLKPDGTWMIVEPMAGDTLAENLNPVGRAFYAFSTMICTPGSKSQEVGLALGAQAGERRLGEVVKQGGFTRFRRATETPVNLILEARP</sequence>
<dbReference type="InterPro" id="IPR029063">
    <property type="entry name" value="SAM-dependent_MTases_sf"/>
</dbReference>
<feature type="domain" description="Methyltransferase" evidence="1">
    <location>
        <begin position="184"/>
        <end position="297"/>
    </location>
</feature>
<dbReference type="SUPFAM" id="SSF46785">
    <property type="entry name" value="Winged helix' DNA-binding domain"/>
    <property type="match status" value="1"/>
</dbReference>
<protein>
    <submittedName>
        <fullName evidence="3">Class I SAM-dependent methyltransferase</fullName>
        <ecNumber evidence="3">2.1.-.-</ecNumber>
    </submittedName>
</protein>
<dbReference type="InterPro" id="IPR053173">
    <property type="entry name" value="SAM-binding_MTase"/>
</dbReference>
<dbReference type="RefSeq" id="WP_341406266.1">
    <property type="nucleotide sequence ID" value="NZ_JBBUKT010000007.1"/>
</dbReference>
<dbReference type="SUPFAM" id="SSF53335">
    <property type="entry name" value="S-adenosyl-L-methionine-dependent methyltransferases"/>
    <property type="match status" value="1"/>
</dbReference>
<keyword evidence="4" id="KW-1185">Reference proteome</keyword>
<gene>
    <name evidence="3" type="ORF">WKV53_18500</name>
</gene>
<evidence type="ECO:0000259" key="1">
    <source>
        <dbReference type="Pfam" id="PF13847"/>
    </source>
</evidence>
<dbReference type="Pfam" id="PF13847">
    <property type="entry name" value="Methyltransf_31"/>
    <property type="match status" value="1"/>
</dbReference>
<proteinExistence type="predicted"/>
<evidence type="ECO:0000259" key="2">
    <source>
        <dbReference type="Pfam" id="PF21320"/>
    </source>
</evidence>
<dbReference type="InterPro" id="IPR048711">
    <property type="entry name" value="WHD_Rv2258c"/>
</dbReference>
<dbReference type="InterPro" id="IPR025714">
    <property type="entry name" value="Methyltranfer_dom"/>
</dbReference>